<evidence type="ECO:0000313" key="4">
    <source>
        <dbReference type="Proteomes" id="UP000037395"/>
    </source>
</evidence>
<evidence type="ECO:0000313" key="3">
    <source>
        <dbReference type="EMBL" id="OEV34877.1"/>
    </source>
</evidence>
<evidence type="ECO:0000256" key="1">
    <source>
        <dbReference type="ARBA" id="ARBA00022527"/>
    </source>
</evidence>
<keyword evidence="1" id="KW-0723">Serine/threonine-protein kinase</keyword>
<dbReference type="EMBL" id="JPRF03000043">
    <property type="protein sequence ID" value="OEV34877.1"/>
    <property type="molecule type" value="Genomic_DNA"/>
</dbReference>
<keyword evidence="1" id="KW-0418">Kinase</keyword>
<dbReference type="PANTHER" id="PTHR35526">
    <property type="entry name" value="ANTI-SIGMA-F FACTOR RSBW-RELATED"/>
    <property type="match status" value="1"/>
</dbReference>
<comment type="caution">
    <text evidence="3">The sequence shown here is derived from an EMBL/GenBank/DDBJ whole genome shotgun (WGS) entry which is preliminary data.</text>
</comment>
<dbReference type="Pfam" id="PF13581">
    <property type="entry name" value="HATPase_c_2"/>
    <property type="match status" value="1"/>
</dbReference>
<protein>
    <recommendedName>
        <fullName evidence="2">Histidine kinase/HSP90-like ATPase domain-containing protein</fullName>
    </recommendedName>
</protein>
<dbReference type="InterPro" id="IPR003594">
    <property type="entry name" value="HATPase_dom"/>
</dbReference>
<feature type="domain" description="Histidine kinase/HSP90-like ATPase" evidence="2">
    <location>
        <begin position="6"/>
        <end position="113"/>
    </location>
</feature>
<dbReference type="CDD" id="cd16936">
    <property type="entry name" value="HATPase_RsbW-like"/>
    <property type="match status" value="1"/>
</dbReference>
<dbReference type="InterPro" id="IPR050267">
    <property type="entry name" value="Anti-sigma-factor_SerPK"/>
</dbReference>
<gene>
    <name evidence="3" type="ORF">HS99_0009265</name>
</gene>
<proteinExistence type="predicted"/>
<dbReference type="SUPFAM" id="SSF55874">
    <property type="entry name" value="ATPase domain of HSP90 chaperone/DNA topoisomerase II/histidine kinase"/>
    <property type="match status" value="1"/>
</dbReference>
<reference evidence="3" key="1">
    <citation type="submission" date="2016-08" db="EMBL/GenBank/DDBJ databases">
        <title>Sequencing, Assembly and Comparative Genomics of S. aureofaciens ATCC 10762.</title>
        <authorList>
            <person name="Gradnigo J.S."/>
            <person name="Johnson N."/>
            <person name="Somerville G.A."/>
        </authorList>
    </citation>
    <scope>NUCLEOTIDE SEQUENCE [LARGE SCALE GENOMIC DNA]</scope>
    <source>
        <strain evidence="3">ATCC 10762</strain>
    </source>
</reference>
<dbReference type="Proteomes" id="UP000037395">
    <property type="component" value="Unassembled WGS sequence"/>
</dbReference>
<sequence length="120" mass="13408">MFVWPETQCVRSVRRAVQAILDHWEIAHVTDDAELLTTELLTNAIRHTGGEQPLRVTIAADQRGLSIGVRDRSASAPRPHRPTACEESGRGLLLIERIAGSWTYRFHPDGTKTVSCRLPL</sequence>
<dbReference type="Gene3D" id="3.30.565.10">
    <property type="entry name" value="Histidine kinase-like ATPase, C-terminal domain"/>
    <property type="match status" value="1"/>
</dbReference>
<organism evidence="3 4">
    <name type="scientific">Kitasatospora aureofaciens</name>
    <name type="common">Streptomyces aureofaciens</name>
    <dbReference type="NCBI Taxonomy" id="1894"/>
    <lineage>
        <taxon>Bacteria</taxon>
        <taxon>Bacillati</taxon>
        <taxon>Actinomycetota</taxon>
        <taxon>Actinomycetes</taxon>
        <taxon>Kitasatosporales</taxon>
        <taxon>Streptomycetaceae</taxon>
        <taxon>Kitasatospora</taxon>
    </lineage>
</organism>
<keyword evidence="4" id="KW-1185">Reference proteome</keyword>
<accession>A0A1E7N2G1</accession>
<evidence type="ECO:0000259" key="2">
    <source>
        <dbReference type="Pfam" id="PF13581"/>
    </source>
</evidence>
<dbReference type="AlphaFoldDB" id="A0A1E7N2G1"/>
<dbReference type="InterPro" id="IPR036890">
    <property type="entry name" value="HATPase_C_sf"/>
</dbReference>
<dbReference type="KEGG" id="kau:B6264_26510"/>
<name>A0A1E7N2G1_KITAU</name>
<keyword evidence="1" id="KW-0808">Transferase</keyword>
<dbReference type="PANTHER" id="PTHR35526:SF3">
    <property type="entry name" value="ANTI-SIGMA-F FACTOR RSBW"/>
    <property type="match status" value="1"/>
</dbReference>
<dbReference type="GO" id="GO:0004674">
    <property type="term" value="F:protein serine/threonine kinase activity"/>
    <property type="evidence" value="ECO:0007669"/>
    <property type="project" value="UniProtKB-KW"/>
</dbReference>